<dbReference type="EC" id="1.1.1.169" evidence="2"/>
<dbReference type="Gene3D" id="1.10.1040.10">
    <property type="entry name" value="N-(1-d-carboxylethyl)-l-norvaline Dehydrogenase, domain 2"/>
    <property type="match status" value="1"/>
</dbReference>
<evidence type="ECO:0000313" key="9">
    <source>
        <dbReference type="Proteomes" id="UP001162029"/>
    </source>
</evidence>
<dbReference type="GO" id="GO:0008677">
    <property type="term" value="F:2-dehydropantoate 2-reductase activity"/>
    <property type="evidence" value="ECO:0007669"/>
    <property type="project" value="UniProtKB-EC"/>
</dbReference>
<sequence length="432" mass="47625">MSNSCTSRAAIHFPYSVFTSQKAAASPRTNELRVGVLGLGAIGTIFFTRLGLLATDSMTDNELPLLHVEAFIKREQFGVWTSKMKPKLSLEGQRMETLEFQMRSDEKVGVTVDNAPNVLVRTLESTAEDGCGSKLDVMLVTVKSYDSVGVIQELREKKRHLFKHDTLCVLLQNGLGEVPQEKEGRDRWQFASGVTFVGGRVLRFGRVVTSGLEAGKTYLAPFDMPGVEKEVNVTRDEMLLRRKRDAKMHMLARVFLAAGLHCKVLDANEMQAMLWRKLIVNAAINPLASLLDAPNQSVASSEDSRRCVNLVVQEALAVANCERIPLNCSHNELVEDIFEVALSTGANVCSMLADLRRGSRTEIDAITGRIVAVGKQHGVPTPTNELLLSLIKALEDEGTRQYARLPCRDKSSCSTKKANLHASNGWMAKRPS</sequence>
<evidence type="ECO:0000256" key="1">
    <source>
        <dbReference type="ARBA" id="ARBA00007870"/>
    </source>
</evidence>
<gene>
    <name evidence="8" type="ORF">PDE001_LOCUS11788</name>
</gene>
<dbReference type="InterPro" id="IPR013332">
    <property type="entry name" value="KPR_N"/>
</dbReference>
<dbReference type="InterPro" id="IPR050838">
    <property type="entry name" value="Ketopantoate_reductase"/>
</dbReference>
<dbReference type="GO" id="GO:0050661">
    <property type="term" value="F:NADP binding"/>
    <property type="evidence" value="ECO:0007669"/>
    <property type="project" value="TreeGrafter"/>
</dbReference>
<accession>A0AAV0VF85</accession>
<comment type="caution">
    <text evidence="8">The sequence shown here is derived from an EMBL/GenBank/DDBJ whole genome shotgun (WGS) entry which is preliminary data.</text>
</comment>
<dbReference type="AlphaFoldDB" id="A0AAV0VF85"/>
<dbReference type="SUPFAM" id="SSF48179">
    <property type="entry name" value="6-phosphogluconate dehydrogenase C-terminal domain-like"/>
    <property type="match status" value="1"/>
</dbReference>
<feature type="domain" description="Ketopantoate reductase N-terminal" evidence="6">
    <location>
        <begin position="118"/>
        <end position="222"/>
    </location>
</feature>
<keyword evidence="3" id="KW-0521">NADP</keyword>
<evidence type="ECO:0000259" key="6">
    <source>
        <dbReference type="Pfam" id="PF02558"/>
    </source>
</evidence>
<evidence type="ECO:0000259" key="7">
    <source>
        <dbReference type="Pfam" id="PF08546"/>
    </source>
</evidence>
<dbReference type="GO" id="GO:0015940">
    <property type="term" value="P:pantothenate biosynthetic process"/>
    <property type="evidence" value="ECO:0007669"/>
    <property type="project" value="InterPro"/>
</dbReference>
<dbReference type="Pfam" id="PF08546">
    <property type="entry name" value="ApbA_C"/>
    <property type="match status" value="1"/>
</dbReference>
<name>A0AAV0VF85_9STRA</name>
<organism evidence="8 9">
    <name type="scientific">Peronospora destructor</name>
    <dbReference type="NCBI Taxonomy" id="86335"/>
    <lineage>
        <taxon>Eukaryota</taxon>
        <taxon>Sar</taxon>
        <taxon>Stramenopiles</taxon>
        <taxon>Oomycota</taxon>
        <taxon>Peronosporomycetes</taxon>
        <taxon>Peronosporales</taxon>
        <taxon>Peronosporaceae</taxon>
        <taxon>Peronospora</taxon>
    </lineage>
</organism>
<feature type="domain" description="Ketopantoate reductase C-terminal" evidence="7">
    <location>
        <begin position="270"/>
        <end position="395"/>
    </location>
</feature>
<protein>
    <recommendedName>
        <fullName evidence="2">2-dehydropantoate 2-reductase</fullName>
        <ecNumber evidence="2">1.1.1.169</ecNumber>
    </recommendedName>
    <alternativeName>
        <fullName evidence="5">Ketopantoate reductase</fullName>
    </alternativeName>
</protein>
<dbReference type="EMBL" id="CANTFM010002624">
    <property type="protein sequence ID" value="CAI5746835.1"/>
    <property type="molecule type" value="Genomic_DNA"/>
</dbReference>
<dbReference type="InterPro" id="IPR013752">
    <property type="entry name" value="KPA_reductase"/>
</dbReference>
<keyword evidence="4" id="KW-0560">Oxidoreductase</keyword>
<evidence type="ECO:0000256" key="3">
    <source>
        <dbReference type="ARBA" id="ARBA00022857"/>
    </source>
</evidence>
<evidence type="ECO:0000313" key="8">
    <source>
        <dbReference type="EMBL" id="CAI5746835.1"/>
    </source>
</evidence>
<dbReference type="Pfam" id="PF02558">
    <property type="entry name" value="ApbA"/>
    <property type="match status" value="1"/>
</dbReference>
<dbReference type="InterPro" id="IPR013328">
    <property type="entry name" value="6PGD_dom2"/>
</dbReference>
<reference evidence="8" key="1">
    <citation type="submission" date="2022-12" db="EMBL/GenBank/DDBJ databases">
        <authorList>
            <person name="Webb A."/>
        </authorList>
    </citation>
    <scope>NUCLEOTIDE SEQUENCE</scope>
    <source>
        <strain evidence="8">Pd1</strain>
    </source>
</reference>
<evidence type="ECO:0000256" key="5">
    <source>
        <dbReference type="ARBA" id="ARBA00032024"/>
    </source>
</evidence>
<evidence type="ECO:0000256" key="4">
    <source>
        <dbReference type="ARBA" id="ARBA00023002"/>
    </source>
</evidence>
<proteinExistence type="inferred from homology"/>
<dbReference type="PANTHER" id="PTHR43765:SF2">
    <property type="entry name" value="2-DEHYDROPANTOATE 2-REDUCTASE"/>
    <property type="match status" value="1"/>
</dbReference>
<dbReference type="PANTHER" id="PTHR43765">
    <property type="entry name" value="2-DEHYDROPANTOATE 2-REDUCTASE-RELATED"/>
    <property type="match status" value="1"/>
</dbReference>
<keyword evidence="9" id="KW-1185">Reference proteome</keyword>
<dbReference type="Gene3D" id="3.40.50.720">
    <property type="entry name" value="NAD(P)-binding Rossmann-like Domain"/>
    <property type="match status" value="1"/>
</dbReference>
<dbReference type="NCBIfam" id="TIGR00745">
    <property type="entry name" value="apbA_panE"/>
    <property type="match status" value="1"/>
</dbReference>
<dbReference type="GO" id="GO:0005737">
    <property type="term" value="C:cytoplasm"/>
    <property type="evidence" value="ECO:0007669"/>
    <property type="project" value="TreeGrafter"/>
</dbReference>
<dbReference type="Proteomes" id="UP001162029">
    <property type="component" value="Unassembled WGS sequence"/>
</dbReference>
<dbReference type="FunFam" id="1.10.1040.10:FF:000017">
    <property type="entry name" value="2-dehydropantoate 2-reductase"/>
    <property type="match status" value="1"/>
</dbReference>
<dbReference type="InterPro" id="IPR003710">
    <property type="entry name" value="ApbA"/>
</dbReference>
<evidence type="ECO:0000256" key="2">
    <source>
        <dbReference type="ARBA" id="ARBA00013014"/>
    </source>
</evidence>
<comment type="similarity">
    <text evidence="1">Belongs to the ketopantoate reductase family.</text>
</comment>
<dbReference type="InterPro" id="IPR008927">
    <property type="entry name" value="6-PGluconate_DH-like_C_sf"/>
</dbReference>